<gene>
    <name evidence="3" type="ORF">SFH28_02575</name>
</gene>
<keyword evidence="1" id="KW-1015">Disulfide bond</keyword>
<comment type="caution">
    <text evidence="3">The sequence shown here is derived from an EMBL/GenBank/DDBJ whole genome shotgun (WGS) entry which is preliminary data.</text>
</comment>
<dbReference type="PIRSF" id="PIRSF012565">
    <property type="entry name" value="DUF1027"/>
    <property type="match status" value="1"/>
</dbReference>
<evidence type="ECO:0000256" key="1">
    <source>
        <dbReference type="PIRSR" id="PIRSR012565-1"/>
    </source>
</evidence>
<dbReference type="AlphaFoldDB" id="A0AAP6BMZ6"/>
<proteinExistence type="predicted"/>
<feature type="compositionally biased region" description="Basic and acidic residues" evidence="2">
    <location>
        <begin position="120"/>
        <end position="134"/>
    </location>
</feature>
<dbReference type="Pfam" id="PF06265">
    <property type="entry name" value="YutD-like"/>
    <property type="match status" value="1"/>
</dbReference>
<sequence length="188" mass="22864">MRKEIAPELYNYNKFPGPEFRQIGTKILTETIEFDLVENFKEGFDIMAFNQRFSEILTKFDYIVGDWGNEQLRLRGFYKDDKANESEEKISRLEDYLLEYCNYGCAYFVLENLKPRRASFDKKSHHKKENETKPRRSKQAWSYKEQEQPKRENRQRSKRQNQKQRARKQNSTKQQQTSSQRHFVIRQK</sequence>
<feature type="disulfide bond" evidence="1">
    <location>
        <begin position="101"/>
        <end position="105"/>
    </location>
</feature>
<name>A0AAP6BMZ6_STRAP</name>
<dbReference type="InterPro" id="IPR038141">
    <property type="entry name" value="YutD-like_sf"/>
</dbReference>
<dbReference type="Gene3D" id="3.50.4.20">
    <property type="match status" value="1"/>
</dbReference>
<feature type="region of interest" description="Disordered" evidence="2">
    <location>
        <begin position="120"/>
        <end position="188"/>
    </location>
</feature>
<feature type="compositionally biased region" description="Low complexity" evidence="2">
    <location>
        <begin position="171"/>
        <end position="180"/>
    </location>
</feature>
<feature type="compositionally biased region" description="Basic and acidic residues" evidence="2">
    <location>
        <begin position="144"/>
        <end position="155"/>
    </location>
</feature>
<evidence type="ECO:0000256" key="2">
    <source>
        <dbReference type="SAM" id="MobiDB-lite"/>
    </source>
</evidence>
<dbReference type="InterPro" id="IPR009370">
    <property type="entry name" value="YutD-like"/>
</dbReference>
<reference evidence="3" key="1">
    <citation type="submission" date="2023-11" db="EMBL/GenBank/DDBJ databases">
        <title>Streptococcus anginosus urogential strains.</title>
        <authorList>
            <person name="Appleberry H."/>
            <person name="Garcia-Israel J."/>
            <person name="Wolfe A."/>
            <person name="Putonti C."/>
        </authorList>
    </citation>
    <scope>NUCLEOTIDE SEQUENCE</scope>
    <source>
        <strain evidence="3">UMB1758</strain>
    </source>
</reference>
<dbReference type="RefSeq" id="WP_021001376.1">
    <property type="nucleotide sequence ID" value="NZ_CP012805.1"/>
</dbReference>
<feature type="compositionally biased region" description="Basic residues" evidence="2">
    <location>
        <begin position="156"/>
        <end position="170"/>
    </location>
</feature>
<evidence type="ECO:0000313" key="3">
    <source>
        <dbReference type="EMBL" id="MDX5039747.1"/>
    </source>
</evidence>
<dbReference type="EMBL" id="JAWWVP010000002">
    <property type="protein sequence ID" value="MDX5039747.1"/>
    <property type="molecule type" value="Genomic_DNA"/>
</dbReference>
<organism evidence="3">
    <name type="scientific">Streptococcus anginosus</name>
    <dbReference type="NCBI Taxonomy" id="1328"/>
    <lineage>
        <taxon>Bacteria</taxon>
        <taxon>Bacillati</taxon>
        <taxon>Bacillota</taxon>
        <taxon>Bacilli</taxon>
        <taxon>Lactobacillales</taxon>
        <taxon>Streptococcaceae</taxon>
        <taxon>Streptococcus</taxon>
        <taxon>Streptococcus anginosus group</taxon>
    </lineage>
</organism>
<accession>A0AAP6BMZ6</accession>
<protein>
    <submittedName>
        <fullName evidence="3">YutD family protein</fullName>
    </submittedName>
</protein>